<organism evidence="2 3">
    <name type="scientific">Haloplanus litoreus</name>
    <dbReference type="NCBI Taxonomy" id="767515"/>
    <lineage>
        <taxon>Archaea</taxon>
        <taxon>Methanobacteriati</taxon>
        <taxon>Methanobacteriota</taxon>
        <taxon>Stenosarchaea group</taxon>
        <taxon>Halobacteria</taxon>
        <taxon>Halobacteriales</taxon>
        <taxon>Haloferacaceae</taxon>
        <taxon>Haloplanus</taxon>
    </lineage>
</organism>
<dbReference type="AlphaFoldDB" id="A0ABD6A3T9"/>
<evidence type="ECO:0000313" key="2">
    <source>
        <dbReference type="EMBL" id="MFC7257394.1"/>
    </source>
</evidence>
<sequence length="184" mass="20053">MTAEQVTFEDFSESPNRARDPARVDALADEIEAILTDPTRCTWCGTQVRQYDRDHDEAEAVHLSVGDTKGAFYAAGHRLAEDGTVDAHYRLRLTRHATRGRLRDGDHVFCGTCGRVPSDPVEGSRPTEWLVEAVTNLLEDVEHDLDPDTLAAAVDAANDADTDDYHALATALLAATPIPPKSDG</sequence>
<feature type="region of interest" description="Disordered" evidence="1">
    <location>
        <begin position="1"/>
        <end position="21"/>
    </location>
</feature>
<evidence type="ECO:0000313" key="3">
    <source>
        <dbReference type="Proteomes" id="UP001596434"/>
    </source>
</evidence>
<evidence type="ECO:0000256" key="1">
    <source>
        <dbReference type="SAM" id="MobiDB-lite"/>
    </source>
</evidence>
<gene>
    <name evidence="2" type="ORF">ACFQKE_19280</name>
</gene>
<accession>A0ABD6A3T9</accession>
<reference evidence="2 3" key="1">
    <citation type="journal article" date="2019" name="Int. J. Syst. Evol. Microbiol.">
        <title>The Global Catalogue of Microorganisms (GCM) 10K type strain sequencing project: providing services to taxonomists for standard genome sequencing and annotation.</title>
        <authorList>
            <consortium name="The Broad Institute Genomics Platform"/>
            <consortium name="The Broad Institute Genome Sequencing Center for Infectious Disease"/>
            <person name="Wu L."/>
            <person name="Ma J."/>
        </authorList>
    </citation>
    <scope>NUCLEOTIDE SEQUENCE [LARGE SCALE GENOMIC DNA]</scope>
    <source>
        <strain evidence="2 3">GX21</strain>
    </source>
</reference>
<dbReference type="RefSeq" id="WP_379707139.1">
    <property type="nucleotide sequence ID" value="NZ_JBHTAT010000006.1"/>
</dbReference>
<proteinExistence type="predicted"/>
<comment type="caution">
    <text evidence="2">The sequence shown here is derived from an EMBL/GenBank/DDBJ whole genome shotgun (WGS) entry which is preliminary data.</text>
</comment>
<protein>
    <submittedName>
        <fullName evidence="2">Uncharacterized protein</fullName>
    </submittedName>
</protein>
<dbReference type="EMBL" id="JBHTAT010000006">
    <property type="protein sequence ID" value="MFC7257394.1"/>
    <property type="molecule type" value="Genomic_DNA"/>
</dbReference>
<name>A0ABD6A3T9_9EURY</name>
<dbReference type="Proteomes" id="UP001596434">
    <property type="component" value="Unassembled WGS sequence"/>
</dbReference>
<keyword evidence="3" id="KW-1185">Reference proteome</keyword>